<evidence type="ECO:0000256" key="10">
    <source>
        <dbReference type="ARBA" id="ARBA00023159"/>
    </source>
</evidence>
<dbReference type="PROSITE" id="PS50158">
    <property type="entry name" value="ZF_CCHC"/>
    <property type="match status" value="1"/>
</dbReference>
<evidence type="ECO:0000256" key="3">
    <source>
        <dbReference type="ARBA" id="ARBA00013184"/>
    </source>
</evidence>
<dbReference type="EMBL" id="VOIH02000006">
    <property type="protein sequence ID" value="KAF3443923.1"/>
    <property type="molecule type" value="Genomic_DNA"/>
</dbReference>
<keyword evidence="12" id="KW-0539">Nucleus</keyword>
<dbReference type="GO" id="GO:0005634">
    <property type="term" value="C:nucleus"/>
    <property type="evidence" value="ECO:0007669"/>
    <property type="project" value="UniProtKB-SubCell"/>
</dbReference>
<proteinExistence type="predicted"/>
<dbReference type="Gene3D" id="1.20.1020.10">
    <property type="entry name" value="TAZ domain"/>
    <property type="match status" value="1"/>
</dbReference>
<evidence type="ECO:0000256" key="7">
    <source>
        <dbReference type="ARBA" id="ARBA00022833"/>
    </source>
</evidence>
<dbReference type="InterPro" id="IPR001878">
    <property type="entry name" value="Znf_CCHC"/>
</dbReference>
<dbReference type="InterPro" id="IPR019786">
    <property type="entry name" value="Zinc_finger_PHD-type_CS"/>
</dbReference>
<dbReference type="InterPro" id="IPR013178">
    <property type="entry name" value="Histone_AcTrfase_Rtt109/CBP"/>
</dbReference>
<dbReference type="PROSITE" id="PS50016">
    <property type="entry name" value="ZF_PHD_2"/>
    <property type="match status" value="1"/>
</dbReference>
<keyword evidence="10" id="KW-0010">Activator</keyword>
<dbReference type="GO" id="GO:0003713">
    <property type="term" value="F:transcription coactivator activity"/>
    <property type="evidence" value="ECO:0007669"/>
    <property type="project" value="TreeGrafter"/>
</dbReference>
<comment type="caution">
    <text evidence="22">The sequence shown here is derived from an EMBL/GenBank/DDBJ whole genome shotgun (WGS) entry which is preliminary data.</text>
</comment>
<evidence type="ECO:0000256" key="6">
    <source>
        <dbReference type="ARBA" id="ARBA00022771"/>
    </source>
</evidence>
<organism evidence="22 23">
    <name type="scientific">Rhamnella rubrinervis</name>
    <dbReference type="NCBI Taxonomy" id="2594499"/>
    <lineage>
        <taxon>Eukaryota</taxon>
        <taxon>Viridiplantae</taxon>
        <taxon>Streptophyta</taxon>
        <taxon>Embryophyta</taxon>
        <taxon>Tracheophyta</taxon>
        <taxon>Spermatophyta</taxon>
        <taxon>Magnoliopsida</taxon>
        <taxon>eudicotyledons</taxon>
        <taxon>Gunneridae</taxon>
        <taxon>Pentapetalae</taxon>
        <taxon>rosids</taxon>
        <taxon>fabids</taxon>
        <taxon>Rosales</taxon>
        <taxon>Rhamnaceae</taxon>
        <taxon>rhamnoid group</taxon>
        <taxon>Rhamneae</taxon>
        <taxon>Rhamnella</taxon>
    </lineage>
</organism>
<evidence type="ECO:0000259" key="17">
    <source>
        <dbReference type="PROSITE" id="PS50016"/>
    </source>
</evidence>
<evidence type="ECO:0000256" key="13">
    <source>
        <dbReference type="ARBA" id="ARBA00023315"/>
    </source>
</evidence>
<keyword evidence="8" id="KW-0156">Chromatin regulator</keyword>
<dbReference type="InterPro" id="IPR043145">
    <property type="entry name" value="Znf_ZZ_sf"/>
</dbReference>
<protein>
    <recommendedName>
        <fullName evidence="3">histone acetyltransferase</fullName>
        <ecNumber evidence="3">2.3.1.48</ecNumber>
    </recommendedName>
</protein>
<evidence type="ECO:0000256" key="5">
    <source>
        <dbReference type="ARBA" id="ARBA00022723"/>
    </source>
</evidence>
<feature type="region of interest" description="Disordered" evidence="16">
    <location>
        <begin position="307"/>
        <end position="339"/>
    </location>
</feature>
<dbReference type="GO" id="GO:0004402">
    <property type="term" value="F:histone acetyltransferase activity"/>
    <property type="evidence" value="ECO:0007669"/>
    <property type="project" value="InterPro"/>
</dbReference>
<keyword evidence="9" id="KW-0805">Transcription regulation</keyword>
<dbReference type="PROSITE" id="PS01359">
    <property type="entry name" value="ZF_PHD_1"/>
    <property type="match status" value="1"/>
</dbReference>
<dbReference type="InterPro" id="IPR006568">
    <property type="entry name" value="PSP_pro-rich"/>
</dbReference>
<dbReference type="PROSITE" id="PS50135">
    <property type="entry name" value="ZF_ZZ_2"/>
    <property type="match status" value="1"/>
</dbReference>
<dbReference type="Proteomes" id="UP000796880">
    <property type="component" value="Unassembled WGS sequence"/>
</dbReference>
<dbReference type="OrthoDB" id="1147893at2759"/>
<evidence type="ECO:0000313" key="23">
    <source>
        <dbReference type="Proteomes" id="UP000796880"/>
    </source>
</evidence>
<accession>A0A8K0H1N6</accession>
<evidence type="ECO:0000259" key="19">
    <source>
        <dbReference type="PROSITE" id="PS50135"/>
    </source>
</evidence>
<dbReference type="Pfam" id="PF00628">
    <property type="entry name" value="PHD"/>
    <property type="match status" value="1"/>
</dbReference>
<name>A0A8K0H1N6_9ROSA</name>
<evidence type="ECO:0000259" key="21">
    <source>
        <dbReference type="PROSITE" id="PS51727"/>
    </source>
</evidence>
<evidence type="ECO:0000259" key="20">
    <source>
        <dbReference type="PROSITE" id="PS50158"/>
    </source>
</evidence>
<feature type="compositionally biased region" description="Basic and acidic residues" evidence="16">
    <location>
        <begin position="467"/>
        <end position="480"/>
    </location>
</feature>
<dbReference type="PROSITE" id="PS51727">
    <property type="entry name" value="CBP_P300_HAT"/>
    <property type="match status" value="1"/>
</dbReference>
<dbReference type="PANTHER" id="PTHR13808:SF53">
    <property type="entry name" value="HISTONE ACETYLTRANSFERASE HAC2"/>
    <property type="match status" value="1"/>
</dbReference>
<dbReference type="InterPro" id="IPR019787">
    <property type="entry name" value="Znf_PHD-finger"/>
</dbReference>
<evidence type="ECO:0000256" key="15">
    <source>
        <dbReference type="PROSITE-ProRule" id="PRU00228"/>
    </source>
</evidence>
<keyword evidence="6 15" id="KW-0863">Zinc-finger</keyword>
<evidence type="ECO:0000256" key="1">
    <source>
        <dbReference type="ARBA" id="ARBA00002581"/>
    </source>
</evidence>
<dbReference type="GO" id="GO:0008270">
    <property type="term" value="F:zinc ion binding"/>
    <property type="evidence" value="ECO:0007669"/>
    <property type="project" value="UniProtKB-KW"/>
</dbReference>
<dbReference type="Pfam" id="PF08214">
    <property type="entry name" value="HAT_KAT11"/>
    <property type="match status" value="1"/>
</dbReference>
<dbReference type="InterPro" id="IPR000433">
    <property type="entry name" value="Znf_ZZ"/>
</dbReference>
<dbReference type="SUPFAM" id="SSF57903">
    <property type="entry name" value="FYVE/PHD zinc finger"/>
    <property type="match status" value="1"/>
</dbReference>
<evidence type="ECO:0000259" key="18">
    <source>
        <dbReference type="PROSITE" id="PS50134"/>
    </source>
</evidence>
<evidence type="ECO:0000256" key="9">
    <source>
        <dbReference type="ARBA" id="ARBA00023015"/>
    </source>
</evidence>
<dbReference type="GO" id="GO:0000123">
    <property type="term" value="C:histone acetyltransferase complex"/>
    <property type="evidence" value="ECO:0007669"/>
    <property type="project" value="TreeGrafter"/>
</dbReference>
<dbReference type="Pfam" id="PF02135">
    <property type="entry name" value="zf-TAZ"/>
    <property type="match status" value="1"/>
</dbReference>
<feature type="domain" description="PHD-type" evidence="17">
    <location>
        <begin position="1253"/>
        <end position="1330"/>
    </location>
</feature>
<keyword evidence="5" id="KW-0479">Metal-binding</keyword>
<gene>
    <name evidence="22" type="ORF">FNV43_RR13613</name>
</gene>
<dbReference type="GO" id="GO:0005667">
    <property type="term" value="C:transcription regulator complex"/>
    <property type="evidence" value="ECO:0007669"/>
    <property type="project" value="TreeGrafter"/>
</dbReference>
<keyword evidence="11" id="KW-0804">Transcription</keyword>
<evidence type="ECO:0000256" key="8">
    <source>
        <dbReference type="ARBA" id="ARBA00022853"/>
    </source>
</evidence>
<feature type="domain" description="ZZ-type" evidence="19">
    <location>
        <begin position="1660"/>
        <end position="1715"/>
    </location>
</feature>
<dbReference type="CDD" id="cd15614">
    <property type="entry name" value="PHD_HAC_like"/>
    <property type="match status" value="1"/>
</dbReference>
<dbReference type="PANTHER" id="PTHR13808">
    <property type="entry name" value="CBP/P300-RELATED"/>
    <property type="match status" value="1"/>
</dbReference>
<keyword evidence="7" id="KW-0862">Zinc</keyword>
<evidence type="ECO:0000256" key="12">
    <source>
        <dbReference type="ARBA" id="ARBA00023242"/>
    </source>
</evidence>
<dbReference type="SUPFAM" id="SSF57850">
    <property type="entry name" value="RING/U-box"/>
    <property type="match status" value="2"/>
</dbReference>
<comment type="catalytic activity">
    <reaction evidence="14">
        <text>L-lysyl-[protein] + acetyl-CoA = N(6)-acetyl-L-lysyl-[protein] + CoA + H(+)</text>
        <dbReference type="Rhea" id="RHEA:45948"/>
        <dbReference type="Rhea" id="RHEA-COMP:9752"/>
        <dbReference type="Rhea" id="RHEA-COMP:10731"/>
        <dbReference type="ChEBI" id="CHEBI:15378"/>
        <dbReference type="ChEBI" id="CHEBI:29969"/>
        <dbReference type="ChEBI" id="CHEBI:57287"/>
        <dbReference type="ChEBI" id="CHEBI:57288"/>
        <dbReference type="ChEBI" id="CHEBI:61930"/>
        <dbReference type="EC" id="2.3.1.48"/>
    </reaction>
</comment>
<dbReference type="Gene3D" id="3.30.60.90">
    <property type="match status" value="2"/>
</dbReference>
<evidence type="ECO:0000313" key="22">
    <source>
        <dbReference type="EMBL" id="KAF3443923.1"/>
    </source>
</evidence>
<dbReference type="InterPro" id="IPR013083">
    <property type="entry name" value="Znf_RING/FYVE/PHD"/>
</dbReference>
<dbReference type="Gene3D" id="3.30.40.10">
    <property type="entry name" value="Zinc/RING finger domain, C3HC4 (zinc finger)"/>
    <property type="match status" value="1"/>
</dbReference>
<dbReference type="GO" id="GO:0031490">
    <property type="term" value="F:chromatin DNA binding"/>
    <property type="evidence" value="ECO:0007669"/>
    <property type="project" value="TreeGrafter"/>
</dbReference>
<sequence length="1939" mass="219564">MEAVDFIGLPACTDSGCENEKDQDKAHETSKGDSQRVTSQDEEDKLDNEKMGQKSDAQFEDGRFMPEENLQTHLVDNDSDMEIEDISFIPALSNSRCGIEENGIHDSTHGTVHTEYQPSVHPEKGSLAVQDENHLIGTHRMGGSSISGVKRKRGTFDEQQPSICVAYNSLSRASKHKLEELLRQWSEWHAKQDFSSQDPTEVLESGEETIFPALHVGLKKTSALSFWIDNQIKKPQNDEFIPLDGNFVPLYDRGFALGLTSGGASSNVEGGLEIIDDANRCFNCGSYSHALKTCPKPRDSIAVNNARKQLKSKRNQNAGSRNATRYYQNSPAGKYDGLRPGALDSETRKLLGIGELDPPPWLNRMREIGYPPGYLDPDEVDRPSGITIFDDEEIKEQEDGEIIEQEHPESPQRKMTVEFPGVNAPIPANANEERWAAATLYSDTYRSQSHHRLNHTSESVSSRGHHHIEQRWHRDSRDDGPPGVEPGYSTPTSSYPRYGSYDISYNSHSQRGNISISRSPPAGRDRGRRSTLADDGYLNYGHHSSSSRYENRNDGSKYDYDLDYSPRSRDMWDSNEVCMEEFMSKQMSEQMPNYNVMNPPSAFQAGENGLGHQFAKSQACYLWDWHKDPGVIYTRSWMKIRIADVLSVRTRSQGGQWPSKLVTILENLLFEGAASEEEYVNQETLYNRLHVAIPLAVDAHFRQQEIEKVCNEISLGEMSTNSMYSMGDQFSRNEATNYAQFMHREDLNYTFDALFEYPVQNQRHDQGAFEGCWGNFQNVQSVLPSTLGREPVLSCSSLLIPKDNPTVCNDKCLTDYCISGSVNQLNAANKLQPNLKSATAYLNHFGFGDYYDFSSEDVLTCTKRLKMENSVYPSCGNENFHLPSPLMVQPCLSERLPPLQQQPQSPFNSEVLQKLNYESLTTPCSLNNGWQPEESDLTSLTESINTGDNVEAFSDNTGRTRTDFVQTEPELESNGTKPGTPKINGVSVTEFFTEDQIKEHMPSLEVGKASTLKLCSVIAPSVEHTNSYQSEETCQICLTDSINSISYLCENENFGLSDPLMVQPSPSEGFPFLQQQPQSPISVNSEVLQKLNYEIVTTPSAITISQQAEGTDLTSITDSINSGDNMEVISDGMGFNGVDHIDKEVHIATDFIQKEPELEAKGTKPVTKVVSLTDFFTADQIKEHISSFGIGQDSLEGETLKMQKGKSENICKMCALDKLFLAPEPMYCACCGARIRQKVNYYYCAPDENGTRYCFCTTCYNVSRRGNISFRGICIPKSKLYKLKNDAEIEESWVQCDKCEGWQHQICALFNDKSDPEGQVDYICPKCCLKEIESGDSTPLSKNDVFSAKDLPKTMLSNHIEQRLFRNLKQEKVERAKATGKSFNEVPGAEDLVVRIVLSVEKQLEVKKKFRDIFKDESYPAEFPYRSKVILLFQKIEGVDVCIFGIYVQEFGSECSPPNQRCVYISYLDSIKYFRPEVKTVTGEPLRTFVYHEILIGYLDYVKRQGFATCYIWASPPSKGEDYIFYCHPQVQRTPKSDKLRHWYKSMLRKAANEKIVVNCTNLHDQYFIPSEQSSCKITAARVPYFDGDYWSGAVEGVLMNIEEEISKDSQLAMKKLVTNRTLKAMGCKNPSDESTKDILLMQKMSQKIFHVKEDFMVICFQFTCTSCHELILSGKWWSCSQCKNFHLCERCHDEEQSPFSSNKHALMKGKQHFLYQVIADKVHCDTKDEDVILDNDLFLDRHSFLDFCQKNRYQFDTLRRAKHSSMMVLHHLRNLTVTTLRMTCSICHKKAVVDPSWICELCLEFDVCAACYQEKGRSCHIHNLTRYSSTPTHWIERKEAQQDALLVRELVDVIQHASKCHEIKACSYPNCHQMKLLFHHAAKCTVRAAGGCSQCKKAWLGLSSHSRRCGEAHCTVPRCMDLRKHAKTTGVTILKPIK</sequence>
<keyword evidence="23" id="KW-1185">Reference proteome</keyword>
<evidence type="ECO:0000256" key="14">
    <source>
        <dbReference type="ARBA" id="ARBA00048017"/>
    </source>
</evidence>
<dbReference type="PROSITE" id="PS50134">
    <property type="entry name" value="ZF_TAZ"/>
    <property type="match status" value="1"/>
</dbReference>
<feature type="region of interest" description="Disordered" evidence="16">
    <location>
        <begin position="1"/>
        <end position="64"/>
    </location>
</feature>
<feature type="domain" description="CBP/p300-type HAT" evidence="21">
    <location>
        <begin position="1345"/>
        <end position="1778"/>
    </location>
</feature>
<dbReference type="SMART" id="SM00291">
    <property type="entry name" value="ZnF_ZZ"/>
    <property type="match status" value="2"/>
</dbReference>
<comment type="function">
    <text evidence="1">Acetyltransferase enzyme. Acetylates histones, giving a specific tag for transcriptional activation.</text>
</comment>
<evidence type="ECO:0000256" key="16">
    <source>
        <dbReference type="SAM" id="MobiDB-lite"/>
    </source>
</evidence>
<dbReference type="InterPro" id="IPR001965">
    <property type="entry name" value="Znf_PHD"/>
</dbReference>
<dbReference type="InterPro" id="IPR000197">
    <property type="entry name" value="Znf_TAZ"/>
</dbReference>
<feature type="compositionally biased region" description="Polar residues" evidence="16">
    <location>
        <begin position="315"/>
        <end position="331"/>
    </location>
</feature>
<evidence type="ECO:0000256" key="2">
    <source>
        <dbReference type="ARBA" id="ARBA00004123"/>
    </source>
</evidence>
<dbReference type="InterPro" id="IPR035898">
    <property type="entry name" value="TAZ_dom_sf"/>
</dbReference>
<dbReference type="SMART" id="SM00249">
    <property type="entry name" value="PHD"/>
    <property type="match status" value="1"/>
</dbReference>
<dbReference type="PROSITE" id="PS01357">
    <property type="entry name" value="ZF_ZZ_1"/>
    <property type="match status" value="1"/>
</dbReference>
<dbReference type="SMART" id="SM01250">
    <property type="entry name" value="KAT11"/>
    <property type="match status" value="1"/>
</dbReference>
<evidence type="ECO:0000256" key="11">
    <source>
        <dbReference type="ARBA" id="ARBA00023163"/>
    </source>
</evidence>
<feature type="compositionally biased region" description="Basic and acidic residues" evidence="16">
    <location>
        <begin position="18"/>
        <end position="34"/>
    </location>
</feature>
<dbReference type="SUPFAM" id="SSF57933">
    <property type="entry name" value="TAZ domain"/>
    <property type="match status" value="1"/>
</dbReference>
<dbReference type="InterPro" id="IPR031162">
    <property type="entry name" value="CBP_P300_HAT"/>
</dbReference>
<dbReference type="EC" id="2.3.1.48" evidence="3"/>
<feature type="domain" description="TAZ-type" evidence="18">
    <location>
        <begin position="1834"/>
        <end position="1923"/>
    </location>
</feature>
<keyword evidence="13" id="KW-0012">Acyltransferase</keyword>
<evidence type="ECO:0000256" key="4">
    <source>
        <dbReference type="ARBA" id="ARBA00022679"/>
    </source>
</evidence>
<feature type="domain" description="CCHC-type" evidence="20">
    <location>
        <begin position="280"/>
        <end position="296"/>
    </location>
</feature>
<dbReference type="SMART" id="SM00581">
    <property type="entry name" value="PSP"/>
    <property type="match status" value="1"/>
</dbReference>
<reference evidence="22" key="1">
    <citation type="submission" date="2020-03" db="EMBL/GenBank/DDBJ databases">
        <title>A high-quality chromosome-level genome assembly of a woody plant with both climbing and erect habits, Rhamnella rubrinervis.</title>
        <authorList>
            <person name="Lu Z."/>
            <person name="Yang Y."/>
            <person name="Zhu X."/>
            <person name="Sun Y."/>
        </authorList>
    </citation>
    <scope>NUCLEOTIDE SEQUENCE</scope>
    <source>
        <strain evidence="22">BYM</strain>
        <tissue evidence="22">Leaf</tissue>
    </source>
</reference>
<dbReference type="GO" id="GO:0045944">
    <property type="term" value="P:positive regulation of transcription by RNA polymerase II"/>
    <property type="evidence" value="ECO:0007669"/>
    <property type="project" value="TreeGrafter"/>
</dbReference>
<comment type="subcellular location">
    <subcellularLocation>
        <location evidence="2">Nucleus</location>
    </subcellularLocation>
</comment>
<dbReference type="InterPro" id="IPR011011">
    <property type="entry name" value="Znf_FYVE_PHD"/>
</dbReference>
<feature type="region of interest" description="Disordered" evidence="16">
    <location>
        <begin position="449"/>
        <end position="557"/>
    </location>
</feature>
<feature type="compositionally biased region" description="Polar residues" evidence="16">
    <location>
        <begin position="503"/>
        <end position="518"/>
    </location>
</feature>
<dbReference type="SMART" id="SM00551">
    <property type="entry name" value="ZnF_TAZ"/>
    <property type="match status" value="1"/>
</dbReference>
<keyword evidence="4" id="KW-0808">Transferase</keyword>
<dbReference type="Pfam" id="PF04046">
    <property type="entry name" value="PSP"/>
    <property type="match status" value="1"/>
</dbReference>